<evidence type="ECO:0000256" key="1">
    <source>
        <dbReference type="SAM" id="SignalP"/>
    </source>
</evidence>
<dbReference type="InterPro" id="IPR011465">
    <property type="entry name" value="DUF1571"/>
</dbReference>
<dbReference type="InterPro" id="IPR018392">
    <property type="entry name" value="LysM"/>
</dbReference>
<dbReference type="Proteomes" id="UP000622017">
    <property type="component" value="Unassembled WGS sequence"/>
</dbReference>
<evidence type="ECO:0000313" key="3">
    <source>
        <dbReference type="EMBL" id="MBC6610073.1"/>
    </source>
</evidence>
<comment type="caution">
    <text evidence="3">The sequence shown here is derived from an EMBL/GenBank/DDBJ whole genome shotgun (WGS) entry which is preliminary data.</text>
</comment>
<dbReference type="RefSeq" id="WP_187318373.1">
    <property type="nucleotide sequence ID" value="NZ_JACSCY010000002.1"/>
</dbReference>
<evidence type="ECO:0000259" key="2">
    <source>
        <dbReference type="PROSITE" id="PS51782"/>
    </source>
</evidence>
<feature type="signal peptide" evidence="1">
    <location>
        <begin position="1"/>
        <end position="21"/>
    </location>
</feature>
<dbReference type="Pfam" id="PF01476">
    <property type="entry name" value="LysM"/>
    <property type="match status" value="1"/>
</dbReference>
<accession>A0ABR7MG84</accession>
<organism evidence="3 4">
    <name type="scientific">Hymenobacter citatus</name>
    <dbReference type="NCBI Taxonomy" id="2763506"/>
    <lineage>
        <taxon>Bacteria</taxon>
        <taxon>Pseudomonadati</taxon>
        <taxon>Bacteroidota</taxon>
        <taxon>Cytophagia</taxon>
        <taxon>Cytophagales</taxon>
        <taxon>Hymenobacteraceae</taxon>
        <taxon>Hymenobacter</taxon>
    </lineage>
</organism>
<reference evidence="3 4" key="1">
    <citation type="submission" date="2020-08" db="EMBL/GenBank/DDBJ databases">
        <title>Hymenobacter sp.</title>
        <authorList>
            <person name="Kim M.K."/>
        </authorList>
    </citation>
    <scope>NUCLEOTIDE SEQUENCE [LARGE SCALE GENOMIC DNA]</scope>
    <source>
        <strain evidence="3 4">BT507</strain>
    </source>
</reference>
<protein>
    <submittedName>
        <fullName evidence="3">DUF1571 domain-containing protein</fullName>
    </submittedName>
</protein>
<keyword evidence="1" id="KW-0732">Signal</keyword>
<feature type="chain" id="PRO_5047130412" evidence="1">
    <location>
        <begin position="22"/>
        <end position="284"/>
    </location>
</feature>
<name>A0ABR7MG84_9BACT</name>
<sequence>MMRTIRLVALAVVLLASSLAAAPAPTDKISTEQLLSRLSAAIDNLKTLRCTVRAKERVDGKYVAAQSTLKLSSSPLQVYLRNQKGIEALWVTGQNGGDAWVYPNSFPYVTLNLDPNGTLMRRDQHHSLLDAGFGSISDIIRGSTQRQDHAFERSFRYAGDTIVAGRPCHVLLSNFPQFRYVPYTPAKAETLTQIANKFGCGEFRIVERNDLSYDKPVPAGKTIQVPNAYGRRTTVCVDQKLFLPLVVEVLDDKGLFERFEFSNIIANQPIPQEEFAKGYKGYKL</sequence>
<evidence type="ECO:0000313" key="4">
    <source>
        <dbReference type="Proteomes" id="UP000622017"/>
    </source>
</evidence>
<gene>
    <name evidence="3" type="ORF">H8B15_04010</name>
</gene>
<dbReference type="PROSITE" id="PS51782">
    <property type="entry name" value="LYSM"/>
    <property type="match status" value="1"/>
</dbReference>
<dbReference type="EMBL" id="JACSCY010000002">
    <property type="protein sequence ID" value="MBC6610073.1"/>
    <property type="molecule type" value="Genomic_DNA"/>
</dbReference>
<feature type="domain" description="LysM" evidence="2">
    <location>
        <begin position="181"/>
        <end position="225"/>
    </location>
</feature>
<keyword evidence="4" id="KW-1185">Reference proteome</keyword>
<dbReference type="Pfam" id="PF07608">
    <property type="entry name" value="DUF1571"/>
    <property type="match status" value="1"/>
</dbReference>
<proteinExistence type="predicted"/>